<gene>
    <name evidence="3" type="ORF">GMA8713_02331</name>
</gene>
<dbReference type="RefSeq" id="WP_062709585.1">
    <property type="nucleotide sequence ID" value="NZ_CAWRCI010000019.1"/>
</dbReference>
<dbReference type="EMBL" id="FIZY01000019">
    <property type="protein sequence ID" value="CZF82703.1"/>
    <property type="molecule type" value="Genomic_DNA"/>
</dbReference>
<dbReference type="OrthoDB" id="345640at2"/>
<dbReference type="NCBIfam" id="NF038228">
    <property type="entry name" value="IcmH_DotU_IVB"/>
    <property type="match status" value="1"/>
</dbReference>
<dbReference type="InterPro" id="IPR038522">
    <property type="entry name" value="T4/T6SS_DotU_sf"/>
</dbReference>
<keyword evidence="4" id="KW-1185">Reference proteome</keyword>
<evidence type="ECO:0000259" key="2">
    <source>
        <dbReference type="Pfam" id="PF09850"/>
    </source>
</evidence>
<keyword evidence="1" id="KW-1133">Transmembrane helix</keyword>
<evidence type="ECO:0000313" key="3">
    <source>
        <dbReference type="EMBL" id="CZF82703.1"/>
    </source>
</evidence>
<dbReference type="Gene3D" id="1.25.40.590">
    <property type="entry name" value="Type IV / VI secretion system, DotU"/>
    <property type="match status" value="1"/>
</dbReference>
<dbReference type="PANTHER" id="PTHR38033">
    <property type="entry name" value="MEMBRANE PROTEIN-RELATED"/>
    <property type="match status" value="1"/>
</dbReference>
<dbReference type="PANTHER" id="PTHR38033:SF1">
    <property type="entry name" value="DOTU FAMILY TYPE IV_VI SECRETION SYSTEM PROTEIN"/>
    <property type="match status" value="1"/>
</dbReference>
<dbReference type="Proteomes" id="UP000073601">
    <property type="component" value="Unassembled WGS sequence"/>
</dbReference>
<dbReference type="AlphaFoldDB" id="A0A128F7D1"/>
<evidence type="ECO:0000313" key="4">
    <source>
        <dbReference type="Proteomes" id="UP000073601"/>
    </source>
</evidence>
<reference evidence="4" key="1">
    <citation type="submission" date="2016-02" db="EMBL/GenBank/DDBJ databases">
        <authorList>
            <person name="Rodrigo-Torres Lidia"/>
            <person name="Arahal R.David."/>
        </authorList>
    </citation>
    <scope>NUCLEOTIDE SEQUENCE [LARGE SCALE GENOMIC DNA]</scope>
    <source>
        <strain evidence="4">CECT 8713</strain>
    </source>
</reference>
<keyword evidence="1" id="KW-0812">Transmembrane</keyword>
<protein>
    <recommendedName>
        <fullName evidence="2">Type IV / VI secretion system DotU domain-containing protein</fullName>
    </recommendedName>
</protein>
<dbReference type="Pfam" id="PF09850">
    <property type="entry name" value="DotU"/>
    <property type="match status" value="1"/>
</dbReference>
<evidence type="ECO:0000256" key="1">
    <source>
        <dbReference type="SAM" id="Phobius"/>
    </source>
</evidence>
<keyword evidence="1" id="KW-0472">Membrane</keyword>
<accession>A0A128F7D1</accession>
<name>A0A128F7D1_9GAMM</name>
<feature type="transmembrane region" description="Helical" evidence="1">
    <location>
        <begin position="225"/>
        <end position="246"/>
    </location>
</feature>
<organism evidence="3 4">
    <name type="scientific">Grimontia marina</name>
    <dbReference type="NCBI Taxonomy" id="646534"/>
    <lineage>
        <taxon>Bacteria</taxon>
        <taxon>Pseudomonadati</taxon>
        <taxon>Pseudomonadota</taxon>
        <taxon>Gammaproteobacteria</taxon>
        <taxon>Vibrionales</taxon>
        <taxon>Vibrionaceae</taxon>
        <taxon>Grimontia</taxon>
    </lineage>
</organism>
<dbReference type="NCBIfam" id="TIGR03349">
    <property type="entry name" value="IV_VI_DotU"/>
    <property type="match status" value="1"/>
</dbReference>
<feature type="domain" description="Type IV / VI secretion system DotU" evidence="2">
    <location>
        <begin position="43"/>
        <end position="245"/>
    </location>
</feature>
<proteinExistence type="predicted"/>
<dbReference type="InterPro" id="IPR017732">
    <property type="entry name" value="T4/T6SS_DotU"/>
</dbReference>
<sequence>MAEMYIDAPDKERHYDHLLFDEATNIDADQDYWFKLRGDNINPLIDAATPLLGMALRVRKLTECHNVETIYKQAVEEVKAIEVELTEKGYDHAVILAYRYVLCSFVDEAIMSTPWGADSVWAEHSLLTRFHNETWGGEKVFTILSRLESEPERYKSLLEFIFLCLTLGFEGRYKVMEKGREEYEKVITKLHQLLRQLDDNEQVSLTSAANNVVSTKYRLSKQVPVWTIFAGFITLLAVVFTGYSIALSNKTSSVLEQLNQLLQ</sequence>